<feature type="transmembrane region" description="Helical" evidence="18">
    <location>
        <begin position="305"/>
        <end position="323"/>
    </location>
</feature>
<evidence type="ECO:0000313" key="21">
    <source>
        <dbReference type="EMBL" id="GGN64726.1"/>
    </source>
</evidence>
<feature type="transmembrane region" description="Helical" evidence="18">
    <location>
        <begin position="641"/>
        <end position="664"/>
    </location>
</feature>
<dbReference type="PANTHER" id="PTHR43520:SF8">
    <property type="entry name" value="P-TYPE CU(+) TRANSPORTER"/>
    <property type="match status" value="1"/>
</dbReference>
<evidence type="ECO:0000256" key="14">
    <source>
        <dbReference type="ARBA" id="ARBA00023008"/>
    </source>
</evidence>
<dbReference type="NCBIfam" id="TIGR01511">
    <property type="entry name" value="ATPase-IB1_Cu"/>
    <property type="match status" value="1"/>
</dbReference>
<keyword evidence="7 18" id="KW-0812">Transmembrane</keyword>
<organism evidence="21 22">
    <name type="scientific">Oceanobacillus indicireducens</name>
    <dbReference type="NCBI Taxonomy" id="1004261"/>
    <lineage>
        <taxon>Bacteria</taxon>
        <taxon>Bacillati</taxon>
        <taxon>Bacillota</taxon>
        <taxon>Bacilli</taxon>
        <taxon>Bacillales</taxon>
        <taxon>Bacillaceae</taxon>
        <taxon>Oceanobacillus</taxon>
    </lineage>
</organism>
<dbReference type="GO" id="GO:0016887">
    <property type="term" value="F:ATP hydrolysis activity"/>
    <property type="evidence" value="ECO:0007669"/>
    <property type="project" value="InterPro"/>
</dbReference>
<comment type="caution">
    <text evidence="21">The sequence shown here is derived from an EMBL/GenBank/DDBJ whole genome shotgun (WGS) entry which is preliminary data.</text>
</comment>
<dbReference type="InterPro" id="IPR036412">
    <property type="entry name" value="HAD-like_sf"/>
</dbReference>
<dbReference type="InterPro" id="IPR027256">
    <property type="entry name" value="P-typ_ATPase_IB"/>
</dbReference>
<evidence type="ECO:0000256" key="13">
    <source>
        <dbReference type="ARBA" id="ARBA00022989"/>
    </source>
</evidence>
<dbReference type="InterPro" id="IPR001757">
    <property type="entry name" value="P_typ_ATPase"/>
</dbReference>
<dbReference type="InterPro" id="IPR044492">
    <property type="entry name" value="P_typ_ATPase_HD_dom"/>
</dbReference>
<dbReference type="InterPro" id="IPR059000">
    <property type="entry name" value="ATPase_P-type_domA"/>
</dbReference>
<protein>
    <recommendedName>
        <fullName evidence="3">P-type Cu(+) transporter</fullName>
        <ecNumber evidence="3">7.2.2.8</ecNumber>
    </recommendedName>
</protein>
<evidence type="ECO:0000256" key="11">
    <source>
        <dbReference type="ARBA" id="ARBA00022840"/>
    </source>
</evidence>
<dbReference type="PANTHER" id="PTHR43520">
    <property type="entry name" value="ATP7, ISOFORM B"/>
    <property type="match status" value="1"/>
</dbReference>
<dbReference type="SUPFAM" id="SSF56784">
    <property type="entry name" value="HAD-like"/>
    <property type="match status" value="1"/>
</dbReference>
<comment type="similarity">
    <text evidence="2 18">Belongs to the cation transport ATPase (P-type) (TC 3.A.3) family. Type IB subfamily.</text>
</comment>
<dbReference type="GO" id="GO:0005524">
    <property type="term" value="F:ATP binding"/>
    <property type="evidence" value="ECO:0007669"/>
    <property type="project" value="UniProtKB-UniRule"/>
</dbReference>
<feature type="compositionally biased region" description="Basic and acidic residues" evidence="19">
    <location>
        <begin position="16"/>
        <end position="34"/>
    </location>
</feature>
<evidence type="ECO:0000256" key="10">
    <source>
        <dbReference type="ARBA" id="ARBA00022796"/>
    </source>
</evidence>
<dbReference type="InterPro" id="IPR023299">
    <property type="entry name" value="ATPase_P-typ_cyto_dom_N"/>
</dbReference>
<evidence type="ECO:0000256" key="15">
    <source>
        <dbReference type="ARBA" id="ARBA00023065"/>
    </source>
</evidence>
<keyword evidence="8 18" id="KW-0479">Metal-binding</keyword>
<dbReference type="NCBIfam" id="TIGR01525">
    <property type="entry name" value="ATPase-IB_hvy"/>
    <property type="match status" value="1"/>
</dbReference>
<reference evidence="21" key="1">
    <citation type="journal article" date="2014" name="Int. J. Syst. Evol. Microbiol.">
        <title>Complete genome sequence of Corynebacterium casei LMG S-19264T (=DSM 44701T), isolated from a smear-ripened cheese.</title>
        <authorList>
            <consortium name="US DOE Joint Genome Institute (JGI-PGF)"/>
            <person name="Walter F."/>
            <person name="Albersmeier A."/>
            <person name="Kalinowski J."/>
            <person name="Ruckert C."/>
        </authorList>
    </citation>
    <scope>NUCLEOTIDE SEQUENCE</scope>
    <source>
        <strain evidence="21">JCM 17251</strain>
    </source>
</reference>
<dbReference type="GO" id="GO:0005507">
    <property type="term" value="F:copper ion binding"/>
    <property type="evidence" value="ECO:0007669"/>
    <property type="project" value="TreeGrafter"/>
</dbReference>
<feature type="transmembrane region" description="Helical" evidence="18">
    <location>
        <begin position="59"/>
        <end position="80"/>
    </location>
</feature>
<evidence type="ECO:0000256" key="16">
    <source>
        <dbReference type="ARBA" id="ARBA00023136"/>
    </source>
</evidence>
<comment type="subcellular location">
    <subcellularLocation>
        <location evidence="1">Cell membrane</location>
        <topology evidence="1">Multi-pass membrane protein</topology>
    </subcellularLocation>
</comment>
<dbReference type="GO" id="GO:0140581">
    <property type="term" value="F:P-type monovalent copper transporter activity"/>
    <property type="evidence" value="ECO:0007669"/>
    <property type="project" value="UniProtKB-EC"/>
</dbReference>
<dbReference type="Gene3D" id="3.40.1110.10">
    <property type="entry name" value="Calcium-transporting ATPase, cytoplasmic domain N"/>
    <property type="match status" value="1"/>
</dbReference>
<evidence type="ECO:0000256" key="6">
    <source>
        <dbReference type="ARBA" id="ARBA00022553"/>
    </source>
</evidence>
<evidence type="ECO:0000256" key="2">
    <source>
        <dbReference type="ARBA" id="ARBA00006024"/>
    </source>
</evidence>
<evidence type="ECO:0000256" key="18">
    <source>
        <dbReference type="RuleBase" id="RU362081"/>
    </source>
</evidence>
<feature type="transmembrane region" description="Helical" evidence="18">
    <location>
        <begin position="335"/>
        <end position="354"/>
    </location>
</feature>
<evidence type="ECO:0000256" key="4">
    <source>
        <dbReference type="ARBA" id="ARBA00022448"/>
    </source>
</evidence>
<keyword evidence="5 18" id="KW-1003">Cell membrane</keyword>
<gene>
    <name evidence="21" type="ORF">GCM10007971_32890</name>
</gene>
<dbReference type="InterPro" id="IPR023298">
    <property type="entry name" value="ATPase_P-typ_TM_dom_sf"/>
</dbReference>
<keyword evidence="4" id="KW-0813">Transport</keyword>
<feature type="transmembrane region" description="Helical" evidence="18">
    <location>
        <begin position="86"/>
        <end position="104"/>
    </location>
</feature>
<dbReference type="AlphaFoldDB" id="A0A917Y3I0"/>
<dbReference type="SUPFAM" id="SSF81665">
    <property type="entry name" value="Calcium ATPase, transmembrane domain M"/>
    <property type="match status" value="1"/>
</dbReference>
<keyword evidence="15" id="KW-0406">Ion transport</keyword>
<evidence type="ECO:0000256" key="5">
    <source>
        <dbReference type="ARBA" id="ARBA00022475"/>
    </source>
</evidence>
<feature type="transmembrane region" description="Helical" evidence="18">
    <location>
        <begin position="670"/>
        <end position="689"/>
    </location>
</feature>
<evidence type="ECO:0000256" key="7">
    <source>
        <dbReference type="ARBA" id="ARBA00022692"/>
    </source>
</evidence>
<comment type="catalytic activity">
    <reaction evidence="17">
        <text>Cu(+)(in) + ATP + H2O = Cu(+)(out) + ADP + phosphate + H(+)</text>
        <dbReference type="Rhea" id="RHEA:25792"/>
        <dbReference type="ChEBI" id="CHEBI:15377"/>
        <dbReference type="ChEBI" id="CHEBI:15378"/>
        <dbReference type="ChEBI" id="CHEBI:30616"/>
        <dbReference type="ChEBI" id="CHEBI:43474"/>
        <dbReference type="ChEBI" id="CHEBI:49552"/>
        <dbReference type="ChEBI" id="CHEBI:456216"/>
        <dbReference type="EC" id="7.2.2.8"/>
    </reaction>
</comment>
<dbReference type="Gene3D" id="3.40.50.1000">
    <property type="entry name" value="HAD superfamily/HAD-like"/>
    <property type="match status" value="1"/>
</dbReference>
<dbReference type="SFLD" id="SFLDF00027">
    <property type="entry name" value="p-type_atpase"/>
    <property type="match status" value="1"/>
</dbReference>
<dbReference type="InterPro" id="IPR008250">
    <property type="entry name" value="ATPase_P-typ_transduc_dom_A_sf"/>
</dbReference>
<dbReference type="PROSITE" id="PS00154">
    <property type="entry name" value="ATPASE_E1_E2"/>
    <property type="match status" value="1"/>
</dbReference>
<dbReference type="GO" id="GO:0043682">
    <property type="term" value="F:P-type divalent copper transporter activity"/>
    <property type="evidence" value="ECO:0007669"/>
    <property type="project" value="TreeGrafter"/>
</dbReference>
<dbReference type="Pfam" id="PF00122">
    <property type="entry name" value="E1-E2_ATPase"/>
    <property type="match status" value="1"/>
</dbReference>
<keyword evidence="10" id="KW-0187">Copper transport</keyword>
<dbReference type="PRINTS" id="PR00119">
    <property type="entry name" value="CATATPASE"/>
</dbReference>
<dbReference type="InterPro" id="IPR023214">
    <property type="entry name" value="HAD_sf"/>
</dbReference>
<dbReference type="NCBIfam" id="TIGR01494">
    <property type="entry name" value="ATPase_P-type"/>
    <property type="match status" value="1"/>
</dbReference>
<proteinExistence type="inferred from homology"/>
<accession>A0A917Y3I0</accession>
<keyword evidence="14" id="KW-0186">Copper</keyword>
<sequence>MEKRGNGKNKHHHEHSLHEEHENHGHTAHDDHGQHGHSHGGHGHADHHEHMIEDFKKRFWVSLVLAIPITYLSPMIQMLFNYEVTFTGNMVLLFLLSTFVFFYGGKPFLVGAWDEIRTKTPGMMLLISLAIVTAYVYSTLTAFFIAGSDFYFEVATLIVIMLLGHWVEMRSVMGASKALEELIKLMPKEAHKIDASGNIVDVSVEELHPGDEILVKSGEKIPLDGEIFEGESTVDESMLTGESVPVEKGPGMDAIGGSVNGDGVIKIRVNKTGNDTYLAQVIQLVSDAESTKSRAQGFADTAAKWLFYVAVVSGIITLLYWAVTSDFEFALERMVTVLIIACPHALGLAMPLVTSRSTSIAAQKGLLIRNRIPFESAWKLDRVVFDKTGTLTEGNFGVTDIHPSNNVSEEELLKLAYSVETQSDHPIAKGIVREGKERNLELYDVTNYKNLTGKGLTADVNGSEIAAISPGAMRENQVDFDEETFDKLAQQGKTVIFILKDNELQGMIALADIIRESSYDVINELNNSGIETVMMTGDNSRVANYVGEQLGMSTVIAEVLPHEKASNVKQLKEDNNKVAMIGDGINDAPALAEADLGIAIGAGTDVAIETADVVLVNSSPVDILNIVKLSKASYRKMIQNLGWASGYNIVAIPLAAGVLINFGILVTPAIGAAVMSLSTIIVAINAQLFKID</sequence>
<keyword evidence="6" id="KW-0597">Phosphoprotein</keyword>
<feature type="region of interest" description="Disordered" evidence="19">
    <location>
        <begin position="1"/>
        <end position="47"/>
    </location>
</feature>
<dbReference type="GO" id="GO:0005886">
    <property type="term" value="C:plasma membrane"/>
    <property type="evidence" value="ECO:0007669"/>
    <property type="project" value="UniProtKB-SubCell"/>
</dbReference>
<feature type="compositionally biased region" description="Basic residues" evidence="19">
    <location>
        <begin position="1"/>
        <end position="15"/>
    </location>
</feature>
<dbReference type="EC" id="7.2.2.8" evidence="3"/>
<evidence type="ECO:0000256" key="17">
    <source>
        <dbReference type="ARBA" id="ARBA00049289"/>
    </source>
</evidence>
<evidence type="ECO:0000313" key="22">
    <source>
        <dbReference type="Proteomes" id="UP000624041"/>
    </source>
</evidence>
<name>A0A917Y3I0_9BACI</name>
<feature type="transmembrane region" description="Helical" evidence="18">
    <location>
        <begin position="150"/>
        <end position="167"/>
    </location>
</feature>
<evidence type="ECO:0000256" key="1">
    <source>
        <dbReference type="ARBA" id="ARBA00004651"/>
    </source>
</evidence>
<feature type="transmembrane region" description="Helical" evidence="18">
    <location>
        <begin position="125"/>
        <end position="144"/>
    </location>
</feature>
<dbReference type="SFLD" id="SFLDS00003">
    <property type="entry name" value="Haloacid_Dehalogenase"/>
    <property type="match status" value="1"/>
</dbReference>
<dbReference type="Pfam" id="PF00702">
    <property type="entry name" value="Hydrolase"/>
    <property type="match status" value="1"/>
</dbReference>
<feature type="domain" description="P-type ATPase A" evidence="20">
    <location>
        <begin position="185"/>
        <end position="285"/>
    </location>
</feature>
<evidence type="ECO:0000256" key="19">
    <source>
        <dbReference type="SAM" id="MobiDB-lite"/>
    </source>
</evidence>
<dbReference type="SFLD" id="SFLDG00002">
    <property type="entry name" value="C1.7:_P-type_atpase_like"/>
    <property type="match status" value="1"/>
</dbReference>
<dbReference type="GO" id="GO:0055070">
    <property type="term" value="P:copper ion homeostasis"/>
    <property type="evidence" value="ECO:0007669"/>
    <property type="project" value="TreeGrafter"/>
</dbReference>
<dbReference type="SUPFAM" id="SSF81653">
    <property type="entry name" value="Calcium ATPase, transduction domain A"/>
    <property type="match status" value="1"/>
</dbReference>
<reference evidence="21" key="2">
    <citation type="submission" date="2020-09" db="EMBL/GenBank/DDBJ databases">
        <authorList>
            <person name="Sun Q."/>
            <person name="Ohkuma M."/>
        </authorList>
    </citation>
    <scope>NUCLEOTIDE SEQUENCE</scope>
    <source>
        <strain evidence="21">JCM 17251</strain>
    </source>
</reference>
<keyword evidence="11 18" id="KW-0067">ATP-binding</keyword>
<keyword evidence="12" id="KW-1278">Translocase</keyword>
<keyword evidence="9 18" id="KW-0547">Nucleotide-binding</keyword>
<dbReference type="FunFam" id="2.70.150.10:FF:000020">
    <property type="entry name" value="Copper-exporting P-type ATPase A"/>
    <property type="match status" value="1"/>
</dbReference>
<keyword evidence="13 18" id="KW-1133">Transmembrane helix</keyword>
<dbReference type="EMBL" id="BMOS01000032">
    <property type="protein sequence ID" value="GGN64726.1"/>
    <property type="molecule type" value="Genomic_DNA"/>
</dbReference>
<keyword evidence="16 18" id="KW-0472">Membrane</keyword>
<dbReference type="InterPro" id="IPR018303">
    <property type="entry name" value="ATPase_P-typ_P_site"/>
</dbReference>
<dbReference type="Gene3D" id="2.70.150.10">
    <property type="entry name" value="Calcium-transporting ATPase, cytoplasmic transduction domain A"/>
    <property type="match status" value="1"/>
</dbReference>
<evidence type="ECO:0000256" key="8">
    <source>
        <dbReference type="ARBA" id="ARBA00022723"/>
    </source>
</evidence>
<evidence type="ECO:0000256" key="9">
    <source>
        <dbReference type="ARBA" id="ARBA00022741"/>
    </source>
</evidence>
<evidence type="ECO:0000256" key="3">
    <source>
        <dbReference type="ARBA" id="ARBA00012517"/>
    </source>
</evidence>
<evidence type="ECO:0000259" key="20">
    <source>
        <dbReference type="Pfam" id="PF00122"/>
    </source>
</evidence>
<evidence type="ECO:0000256" key="12">
    <source>
        <dbReference type="ARBA" id="ARBA00022967"/>
    </source>
</evidence>
<keyword evidence="22" id="KW-1185">Reference proteome</keyword>
<dbReference type="Proteomes" id="UP000624041">
    <property type="component" value="Unassembled WGS sequence"/>
</dbReference>